<dbReference type="KEGG" id="spar:SPRG_07633"/>
<dbReference type="GeneID" id="24129889"/>
<dbReference type="AlphaFoldDB" id="A0A067C816"/>
<proteinExistence type="predicted"/>
<sequence>MDALALLTALPSASLPPPFTALLHLFQQSKHFEWPVPRIECAGNMHMDRMLAVMPILPAVKIEQPDHLDDCLQAARVPGQPQSLVGFLKTWPSQVVSLAVPAKLTACDSDELCHLIHQCTRLDAVQVDVATMLDLGDALRPWLQSTTARTLTLNNMALATVDAGVSLATVLTATSSLTRLAINHSDAVAQALLASGLCFGSLSQLKVSFATVPGHYRLVAQLDACKVTQLDVRGNQQEDLSPLLAMVSRLPALTHLTLGYCKLNEAVAHGLAGAPVLCSARFFSVVWRTESVLHSLLAYLGRSPRLQTVAWRRCPQVARVAQPWLPPTLGRAQFLDCNVDDTFVYAIADELRARTILTPLTILLDCHAKMLALESVTTVLHALASTRNTSVHFEVAQGYYLPWFWDNVRLPATVARVQVKFETRHARHHCYLASSSLQTEM</sequence>
<dbReference type="OMA" id="RPWLQST"/>
<name>A0A067C816_SAPPC</name>
<dbReference type="OrthoDB" id="10374543at2759"/>
<evidence type="ECO:0008006" key="3">
    <source>
        <dbReference type="Google" id="ProtNLM"/>
    </source>
</evidence>
<reference evidence="1 2" key="1">
    <citation type="journal article" date="2013" name="PLoS Genet.">
        <title>Distinctive expansion of potential virulence genes in the genome of the oomycete fish pathogen Saprolegnia parasitica.</title>
        <authorList>
            <person name="Jiang R.H."/>
            <person name="de Bruijn I."/>
            <person name="Haas B.J."/>
            <person name="Belmonte R."/>
            <person name="Lobach L."/>
            <person name="Christie J."/>
            <person name="van den Ackerveken G."/>
            <person name="Bottin A."/>
            <person name="Bulone V."/>
            <person name="Diaz-Moreno S.M."/>
            <person name="Dumas B."/>
            <person name="Fan L."/>
            <person name="Gaulin E."/>
            <person name="Govers F."/>
            <person name="Grenville-Briggs L.J."/>
            <person name="Horner N.R."/>
            <person name="Levin J.Z."/>
            <person name="Mammella M."/>
            <person name="Meijer H.J."/>
            <person name="Morris P."/>
            <person name="Nusbaum C."/>
            <person name="Oome S."/>
            <person name="Phillips A.J."/>
            <person name="van Rooyen D."/>
            <person name="Rzeszutek E."/>
            <person name="Saraiva M."/>
            <person name="Secombes C.J."/>
            <person name="Seidl M.F."/>
            <person name="Snel B."/>
            <person name="Stassen J.H."/>
            <person name="Sykes S."/>
            <person name="Tripathy S."/>
            <person name="van den Berg H."/>
            <person name="Vega-Arreguin J.C."/>
            <person name="Wawra S."/>
            <person name="Young S.K."/>
            <person name="Zeng Q."/>
            <person name="Dieguez-Uribeondo J."/>
            <person name="Russ C."/>
            <person name="Tyler B.M."/>
            <person name="van West P."/>
        </authorList>
    </citation>
    <scope>NUCLEOTIDE SEQUENCE [LARGE SCALE GENOMIC DNA]</scope>
    <source>
        <strain evidence="1 2">CBS 223.65</strain>
    </source>
</reference>
<organism evidence="1 2">
    <name type="scientific">Saprolegnia parasitica (strain CBS 223.65)</name>
    <dbReference type="NCBI Taxonomy" id="695850"/>
    <lineage>
        <taxon>Eukaryota</taxon>
        <taxon>Sar</taxon>
        <taxon>Stramenopiles</taxon>
        <taxon>Oomycota</taxon>
        <taxon>Saprolegniomycetes</taxon>
        <taxon>Saprolegniales</taxon>
        <taxon>Saprolegniaceae</taxon>
        <taxon>Saprolegnia</taxon>
    </lineage>
</organism>
<dbReference type="EMBL" id="KK583220">
    <property type="protein sequence ID" value="KDO26919.1"/>
    <property type="molecule type" value="Genomic_DNA"/>
</dbReference>
<keyword evidence="2" id="KW-1185">Reference proteome</keyword>
<evidence type="ECO:0000313" key="2">
    <source>
        <dbReference type="Proteomes" id="UP000030745"/>
    </source>
</evidence>
<dbReference type="SUPFAM" id="SSF52047">
    <property type="entry name" value="RNI-like"/>
    <property type="match status" value="1"/>
</dbReference>
<dbReference type="RefSeq" id="XP_012202301.1">
    <property type="nucleotide sequence ID" value="XM_012346911.1"/>
</dbReference>
<dbReference type="Gene3D" id="3.80.10.10">
    <property type="entry name" value="Ribonuclease Inhibitor"/>
    <property type="match status" value="1"/>
</dbReference>
<dbReference type="InterPro" id="IPR032675">
    <property type="entry name" value="LRR_dom_sf"/>
</dbReference>
<gene>
    <name evidence="1" type="ORF">SPRG_07633</name>
</gene>
<evidence type="ECO:0000313" key="1">
    <source>
        <dbReference type="EMBL" id="KDO26919.1"/>
    </source>
</evidence>
<dbReference type="Proteomes" id="UP000030745">
    <property type="component" value="Unassembled WGS sequence"/>
</dbReference>
<protein>
    <recommendedName>
        <fullName evidence="3">F-box domain-containing protein</fullName>
    </recommendedName>
</protein>
<dbReference type="VEuPathDB" id="FungiDB:SPRG_07633"/>
<accession>A0A067C816</accession>